<evidence type="ECO:0000313" key="1">
    <source>
        <dbReference type="EMBL" id="KAI8440283.1"/>
    </source>
</evidence>
<keyword evidence="2" id="KW-1185">Reference proteome</keyword>
<protein>
    <submittedName>
        <fullName evidence="1">Uncharacterized protein</fullName>
    </submittedName>
</protein>
<accession>A0ACC0KUV4</accession>
<sequence>MESLDRVEETFAVVDRFDNDFFAEIEIRKPKIYRRDVDPLHDYTEEFFKMRFRFSKSTVMHVILPRVIDSLQSETQRGLPISPLCQLLTALRFYATGTFQIVHGDMMHISQSTVCYIVKRVSRALALLMPEFIKFPANLRKTKEEFEKLGCVGRAPGLKNIVGAIDCTHIKIKKPRGIVHTEQYRNRKDGGYPCTRYLLTPISNPTTPQEERYNRVQIKARNSVERLFGVWKRRFPCLQIGLATKLSTTANIIVACAVLHNIAVEVNDGFEDDDDTGF</sequence>
<reference evidence="1 2" key="1">
    <citation type="journal article" date="2022" name="Genome Biol. Evol.">
        <title>The Spruce Budworm Genome: Reconstructing the Evolutionary History of Antifreeze Proteins.</title>
        <authorList>
            <person name="Beliveau C."/>
            <person name="Gagne P."/>
            <person name="Picq S."/>
            <person name="Vernygora O."/>
            <person name="Keeling C.I."/>
            <person name="Pinkney K."/>
            <person name="Doucet D."/>
            <person name="Wen F."/>
            <person name="Johnston J.S."/>
            <person name="Maaroufi H."/>
            <person name="Boyle B."/>
            <person name="Laroche J."/>
            <person name="Dewar K."/>
            <person name="Juretic N."/>
            <person name="Blackburn G."/>
            <person name="Nisole A."/>
            <person name="Brunet B."/>
            <person name="Brandao M."/>
            <person name="Lumley L."/>
            <person name="Duan J."/>
            <person name="Quan G."/>
            <person name="Lucarotti C.J."/>
            <person name="Roe A.D."/>
            <person name="Sperling F.A.H."/>
            <person name="Levesque R.C."/>
            <person name="Cusson M."/>
        </authorList>
    </citation>
    <scope>NUCLEOTIDE SEQUENCE [LARGE SCALE GENOMIC DNA]</scope>
    <source>
        <strain evidence="1">Glfc:IPQL:Cfum</strain>
    </source>
</reference>
<dbReference type="Proteomes" id="UP001064048">
    <property type="component" value="Chromosome 2"/>
</dbReference>
<evidence type="ECO:0000313" key="2">
    <source>
        <dbReference type="Proteomes" id="UP001064048"/>
    </source>
</evidence>
<gene>
    <name evidence="1" type="ORF">MSG28_001639</name>
</gene>
<dbReference type="EMBL" id="CM046102">
    <property type="protein sequence ID" value="KAI8440283.1"/>
    <property type="molecule type" value="Genomic_DNA"/>
</dbReference>
<proteinExistence type="predicted"/>
<comment type="caution">
    <text evidence="1">The sequence shown here is derived from an EMBL/GenBank/DDBJ whole genome shotgun (WGS) entry which is preliminary data.</text>
</comment>
<organism evidence="1 2">
    <name type="scientific">Choristoneura fumiferana</name>
    <name type="common">Spruce budworm moth</name>
    <name type="synonym">Archips fumiferana</name>
    <dbReference type="NCBI Taxonomy" id="7141"/>
    <lineage>
        <taxon>Eukaryota</taxon>
        <taxon>Metazoa</taxon>
        <taxon>Ecdysozoa</taxon>
        <taxon>Arthropoda</taxon>
        <taxon>Hexapoda</taxon>
        <taxon>Insecta</taxon>
        <taxon>Pterygota</taxon>
        <taxon>Neoptera</taxon>
        <taxon>Endopterygota</taxon>
        <taxon>Lepidoptera</taxon>
        <taxon>Glossata</taxon>
        <taxon>Ditrysia</taxon>
        <taxon>Tortricoidea</taxon>
        <taxon>Tortricidae</taxon>
        <taxon>Tortricinae</taxon>
        <taxon>Choristoneura</taxon>
    </lineage>
</organism>
<name>A0ACC0KUV4_CHOFU</name>